<evidence type="ECO:0000256" key="11">
    <source>
        <dbReference type="ARBA" id="ARBA00023170"/>
    </source>
</evidence>
<organism evidence="16">
    <name type="scientific">Eisenia andrei</name>
    <dbReference type="NCBI Taxonomy" id="168636"/>
    <lineage>
        <taxon>Eukaryota</taxon>
        <taxon>Metazoa</taxon>
        <taxon>Spiralia</taxon>
        <taxon>Lophotrochozoa</taxon>
        <taxon>Annelida</taxon>
        <taxon>Clitellata</taxon>
        <taxon>Oligochaeta</taxon>
        <taxon>Crassiclitellata</taxon>
        <taxon>Lumbricina</taxon>
        <taxon>Lumbricidae</taxon>
        <taxon>Lumbricinae</taxon>
        <taxon>Eisenia</taxon>
    </lineage>
</organism>
<keyword evidence="10 13" id="KW-0472">Membrane</keyword>
<dbReference type="EMBL" id="OQ871609">
    <property type="protein sequence ID" value="WLK77138.1"/>
    <property type="molecule type" value="mRNA"/>
</dbReference>
<feature type="domain" description="TIR" evidence="15">
    <location>
        <begin position="533"/>
        <end position="672"/>
    </location>
</feature>
<keyword evidence="8" id="KW-0391">Immunity</keyword>
<evidence type="ECO:0000256" key="6">
    <source>
        <dbReference type="ARBA" id="ARBA00022729"/>
    </source>
</evidence>
<dbReference type="Gene3D" id="3.40.50.10140">
    <property type="entry name" value="Toll/interleukin-1 receptor homology (TIR) domain"/>
    <property type="match status" value="1"/>
</dbReference>
<evidence type="ECO:0000256" key="7">
    <source>
        <dbReference type="ARBA" id="ARBA00022737"/>
    </source>
</evidence>
<evidence type="ECO:0000313" key="16">
    <source>
        <dbReference type="EMBL" id="WLK77138.1"/>
    </source>
</evidence>
<dbReference type="GO" id="GO:0007165">
    <property type="term" value="P:signal transduction"/>
    <property type="evidence" value="ECO:0007669"/>
    <property type="project" value="InterPro"/>
</dbReference>
<dbReference type="InterPro" id="IPR003591">
    <property type="entry name" value="Leu-rich_rpt_typical-subtyp"/>
</dbReference>
<dbReference type="SMART" id="SM00369">
    <property type="entry name" value="LRR_TYP"/>
    <property type="match status" value="9"/>
</dbReference>
<keyword evidence="3" id="KW-0399">Innate immunity</keyword>
<dbReference type="AlphaFoldDB" id="A0AA50AEQ6"/>
<protein>
    <submittedName>
        <fullName evidence="16">Toll-like receptor</fullName>
    </submittedName>
</protein>
<dbReference type="InterPro" id="IPR000483">
    <property type="entry name" value="Cys-rich_flank_reg_C"/>
</dbReference>
<dbReference type="PRINTS" id="PR01537">
    <property type="entry name" value="INTRLKN1R1F"/>
</dbReference>
<keyword evidence="12" id="KW-0325">Glycoprotein</keyword>
<dbReference type="GO" id="GO:0045087">
    <property type="term" value="P:innate immune response"/>
    <property type="evidence" value="ECO:0007669"/>
    <property type="project" value="UniProtKB-KW"/>
</dbReference>
<dbReference type="InterPro" id="IPR000372">
    <property type="entry name" value="LRRNT"/>
</dbReference>
<dbReference type="InterPro" id="IPR001611">
    <property type="entry name" value="Leu-rich_rpt"/>
</dbReference>
<dbReference type="PANTHER" id="PTHR24365:SF530">
    <property type="entry name" value="MSTPROX-RELATED"/>
    <property type="match status" value="1"/>
</dbReference>
<dbReference type="Pfam" id="PF00560">
    <property type="entry name" value="LRR_1"/>
    <property type="match status" value="1"/>
</dbReference>
<dbReference type="SUPFAM" id="SSF52058">
    <property type="entry name" value="L domain-like"/>
    <property type="match status" value="2"/>
</dbReference>
<dbReference type="SUPFAM" id="SSF52200">
    <property type="entry name" value="Toll/Interleukin receptor TIR domain"/>
    <property type="match status" value="1"/>
</dbReference>
<comment type="similarity">
    <text evidence="2">Belongs to the Toll-like receptor family.</text>
</comment>
<evidence type="ECO:0000256" key="2">
    <source>
        <dbReference type="ARBA" id="ARBA00009634"/>
    </source>
</evidence>
<evidence type="ECO:0000256" key="9">
    <source>
        <dbReference type="ARBA" id="ARBA00022989"/>
    </source>
</evidence>
<dbReference type="InterPro" id="IPR032675">
    <property type="entry name" value="LRR_dom_sf"/>
</dbReference>
<dbReference type="PROSITE" id="PS51450">
    <property type="entry name" value="LRR"/>
    <property type="match status" value="2"/>
</dbReference>
<evidence type="ECO:0000256" key="8">
    <source>
        <dbReference type="ARBA" id="ARBA00022859"/>
    </source>
</evidence>
<keyword evidence="4" id="KW-0433">Leucine-rich repeat</keyword>
<evidence type="ECO:0000256" key="14">
    <source>
        <dbReference type="SAM" id="SignalP"/>
    </source>
</evidence>
<proteinExistence type="evidence at transcript level"/>
<dbReference type="GO" id="GO:0038023">
    <property type="term" value="F:signaling receptor activity"/>
    <property type="evidence" value="ECO:0007669"/>
    <property type="project" value="TreeGrafter"/>
</dbReference>
<keyword evidence="7" id="KW-0677">Repeat</keyword>
<evidence type="ECO:0000256" key="5">
    <source>
        <dbReference type="ARBA" id="ARBA00022692"/>
    </source>
</evidence>
<evidence type="ECO:0000256" key="10">
    <source>
        <dbReference type="ARBA" id="ARBA00023136"/>
    </source>
</evidence>
<keyword evidence="11 16" id="KW-0675">Receptor</keyword>
<accession>A0AA50AEQ6</accession>
<dbReference type="GO" id="GO:0005886">
    <property type="term" value="C:plasma membrane"/>
    <property type="evidence" value="ECO:0007669"/>
    <property type="project" value="TreeGrafter"/>
</dbReference>
<dbReference type="Pfam" id="PF01582">
    <property type="entry name" value="TIR"/>
    <property type="match status" value="1"/>
</dbReference>
<evidence type="ECO:0000256" key="13">
    <source>
        <dbReference type="SAM" id="Phobius"/>
    </source>
</evidence>
<evidence type="ECO:0000256" key="12">
    <source>
        <dbReference type="ARBA" id="ARBA00023180"/>
    </source>
</evidence>
<dbReference type="SMART" id="SM00013">
    <property type="entry name" value="LRRNT"/>
    <property type="match status" value="1"/>
</dbReference>
<evidence type="ECO:0000259" key="15">
    <source>
        <dbReference type="PROSITE" id="PS50104"/>
    </source>
</evidence>
<dbReference type="InterPro" id="IPR026906">
    <property type="entry name" value="LRR_5"/>
</dbReference>
<dbReference type="Pfam" id="PF13306">
    <property type="entry name" value="LRR_5"/>
    <property type="match status" value="1"/>
</dbReference>
<dbReference type="SMART" id="SM00082">
    <property type="entry name" value="LRRCT"/>
    <property type="match status" value="1"/>
</dbReference>
<dbReference type="Gene3D" id="3.80.10.10">
    <property type="entry name" value="Ribonuclease Inhibitor"/>
    <property type="match status" value="2"/>
</dbReference>
<dbReference type="FunFam" id="3.40.50.10140:FF:000001">
    <property type="entry name" value="Toll-like receptor 2"/>
    <property type="match status" value="1"/>
</dbReference>
<dbReference type="PANTHER" id="PTHR24365">
    <property type="entry name" value="TOLL-LIKE RECEPTOR"/>
    <property type="match status" value="1"/>
</dbReference>
<dbReference type="InterPro" id="IPR035897">
    <property type="entry name" value="Toll_tir_struct_dom_sf"/>
</dbReference>
<evidence type="ECO:0000256" key="1">
    <source>
        <dbReference type="ARBA" id="ARBA00004479"/>
    </source>
</evidence>
<dbReference type="SMART" id="SM00255">
    <property type="entry name" value="TIR"/>
    <property type="match status" value="1"/>
</dbReference>
<keyword evidence="5 13" id="KW-0812">Transmembrane</keyword>
<dbReference type="Pfam" id="PF01462">
    <property type="entry name" value="LRRNT"/>
    <property type="match status" value="1"/>
</dbReference>
<sequence length="694" mass="80054">MNLYYFLGIILLTLMCQEILAVGDIGKASHFAERRDRVGSRCPRNCTCEFKKFTVNCSKRGLTHVPPNVPYTTRFLFLNKNKITTLGEPAIYQNLRQLQVLDISRNSITTFHNAICSNLGHLKVLDLSNNMVNVIDSDAFVGLSSLQCLSLSFNPLPHLQYGLFSPLVSLTELKLDSTHVAFVPEAFLNLTNLRRFVFRHNRLLEFPKFLYGNASLFPKLVELNLDGNSLESVSSSGLDSLQFLTLGSNKIDKMRELTLSDFKSLKTLNLYNNILRHIHRTAFCSTTLKKLNLAFSGFILSETNNNIFNCIPNLEDLRMNNVQVSRVRRPFMNLTKLKKLNLGSTSLRDVAVTHMLPDLKRLEWLSLTGNTIQRLRSKNFAETLKVLFLGNNRITTLDITSLPESLWKSLERIDLSGNPFTCDCQLLWFRGWLSTTNVTISGFNSDPMQYQCSAPADRRKQSLKYLKHPTEEECFKATTDWYLLSVLLFSMAASIASTIGSVLYRFRWYVKYWYFKYNIQQRQNALSLDARFYKYDAFVSYSKHDAHWVVTELRRHLETEEGLNLCIHDRDFLVGEDIVSNVVLSIEQSRKVLFIVSNAFAVSQWCHFELIMVQTRMLENDRDNLVLILLEEINDANLSPRLKLQMEKQTYLEWTSSEVGRQLFWDRLRQAVSRSPDSVIHSHLPIEMFRSSAR</sequence>
<feature type="transmembrane region" description="Helical" evidence="13">
    <location>
        <begin position="481"/>
        <end position="506"/>
    </location>
</feature>
<feature type="chain" id="PRO_5041248040" evidence="14">
    <location>
        <begin position="22"/>
        <end position="694"/>
    </location>
</feature>
<dbReference type="Pfam" id="PF13855">
    <property type="entry name" value="LRR_8"/>
    <property type="match status" value="2"/>
</dbReference>
<dbReference type="PROSITE" id="PS50104">
    <property type="entry name" value="TIR"/>
    <property type="match status" value="1"/>
</dbReference>
<reference evidence="16" key="1">
    <citation type="submission" date="2023-04" db="EMBL/GenBank/DDBJ databases">
        <authorList>
            <person name="Beom Jun P."/>
            <person name="Yoo Bin Y."/>
            <person name="Sung Jin C."/>
            <person name="Soon Cheol P."/>
        </authorList>
    </citation>
    <scope>NUCLEOTIDE SEQUENCE</scope>
</reference>
<keyword evidence="6 14" id="KW-0732">Signal</keyword>
<comment type="subcellular location">
    <subcellularLocation>
        <location evidence="1">Membrane</location>
        <topology evidence="1">Single-pass type I membrane protein</topology>
    </subcellularLocation>
</comment>
<evidence type="ECO:0000256" key="4">
    <source>
        <dbReference type="ARBA" id="ARBA00022614"/>
    </source>
</evidence>
<keyword evidence="9 13" id="KW-1133">Transmembrane helix</keyword>
<gene>
    <name evidence="16" type="primary">TLR4</name>
</gene>
<dbReference type="InterPro" id="IPR000157">
    <property type="entry name" value="TIR_dom"/>
</dbReference>
<evidence type="ECO:0000256" key="3">
    <source>
        <dbReference type="ARBA" id="ARBA00022588"/>
    </source>
</evidence>
<feature type="signal peptide" evidence="14">
    <location>
        <begin position="1"/>
        <end position="21"/>
    </location>
</feature>
<name>A0AA50AEQ6_9ANNE</name>